<dbReference type="RefSeq" id="WP_149653022.1">
    <property type="nucleotide sequence ID" value="NZ_VTZN01000021.1"/>
</dbReference>
<feature type="domain" description="PPE" evidence="2">
    <location>
        <begin position="2"/>
        <end position="165"/>
    </location>
</feature>
<dbReference type="InterPro" id="IPR000030">
    <property type="entry name" value="PPE_dom"/>
</dbReference>
<dbReference type="Gene3D" id="1.20.1260.20">
    <property type="entry name" value="PPE superfamily"/>
    <property type="match status" value="1"/>
</dbReference>
<dbReference type="Proteomes" id="UP000324701">
    <property type="component" value="Unassembled WGS sequence"/>
</dbReference>
<dbReference type="PANTHER" id="PTHR46766">
    <property type="entry name" value="GLUTAMINE-RICH PROTEIN 2"/>
    <property type="match status" value="1"/>
</dbReference>
<dbReference type="PANTHER" id="PTHR46766:SF1">
    <property type="entry name" value="GLUTAMINE-RICH PROTEIN 2"/>
    <property type="match status" value="1"/>
</dbReference>
<dbReference type="OrthoDB" id="4701106at2"/>
<keyword evidence="5" id="KW-1185">Reference proteome</keyword>
<dbReference type="SUPFAM" id="SSF140459">
    <property type="entry name" value="PE/PPE dimer-like"/>
    <property type="match status" value="1"/>
</dbReference>
<evidence type="ECO:0000256" key="1">
    <source>
        <dbReference type="ARBA" id="ARBA00010652"/>
    </source>
</evidence>
<reference evidence="4 5" key="1">
    <citation type="submission" date="2019-09" db="EMBL/GenBank/DDBJ databases">
        <title>Report of infection by Mycobacterium simiae a patient suffering from pulmonary tuberculosis.</title>
        <authorList>
            <person name="Mohanty P.S."/>
            <person name="Bansal A.K."/>
            <person name="Singh H."/>
            <person name="Sharma S."/>
            <person name="Patil S.A."/>
            <person name="Upadhaya P."/>
            <person name="Singh P.K."/>
            <person name="Kumar D."/>
            <person name="Kumar S."/>
            <person name="Singh R.K."/>
            <person name="Chaudhary B."/>
        </authorList>
    </citation>
    <scope>NUCLEOTIDE SEQUENCE [LARGE SCALE GENOMIC DNA]</scope>
    <source>
        <strain evidence="4 5">JAL-560-SIM</strain>
    </source>
</reference>
<comment type="similarity">
    <text evidence="1">Belongs to the mycobacterial PPE family.</text>
</comment>
<dbReference type="InterPro" id="IPR038332">
    <property type="entry name" value="PPE_sf"/>
</dbReference>
<organism evidence="4 5">
    <name type="scientific">Mycobacterium simiae</name>
    <name type="common">Mycobacterium habana</name>
    <dbReference type="NCBI Taxonomy" id="1784"/>
    <lineage>
        <taxon>Bacteria</taxon>
        <taxon>Bacillati</taxon>
        <taxon>Actinomycetota</taxon>
        <taxon>Actinomycetes</taxon>
        <taxon>Mycobacteriales</taxon>
        <taxon>Mycobacteriaceae</taxon>
        <taxon>Mycobacterium</taxon>
        <taxon>Mycobacterium simiae complex</taxon>
    </lineage>
</organism>
<dbReference type="EMBL" id="VTZN01000021">
    <property type="protein sequence ID" value="KAA1251154.1"/>
    <property type="molecule type" value="Genomic_DNA"/>
</dbReference>
<evidence type="ECO:0000259" key="2">
    <source>
        <dbReference type="Pfam" id="PF00823"/>
    </source>
</evidence>
<sequence>MDYAFLPPEINSARMYSGPGPGSLLAAARSWDMIAVELTSAADGYGSVLSCLTAMYWWGPASAAMLATATPLVEWLQSTASQAEQSANQARAAAVAFEQAYAMTVPPPAIAANRAQLQVLIATNFFGQNTAAIAATEAQYAEMWAQDAAAMYGYATNSAAATQLTPFCSPQQSTNPDGLPAQRSAVNQAVSSSTGSAATVLSRLSALVPQALQAVGDWPNILPEDFTILDAIFAVYATVGVSQDVESFAAGIIGAENSLGLLGTGENPAELVPGGLSPVFSAAEKGAGAGLSNAVTVSMSRAGSIGPLSVPPSWTAPSAGPAAAISGSGLTTIPGTEVADHGMPGAPGMPTGTMKRASSVVPRYGVRLTVMSRPPAAG</sequence>
<proteinExistence type="inferred from homology"/>
<protein>
    <submittedName>
        <fullName evidence="4">PPE family protein</fullName>
    </submittedName>
</protein>
<dbReference type="Pfam" id="PF12484">
    <property type="entry name" value="PPE-SVP"/>
    <property type="match status" value="1"/>
</dbReference>
<accession>A0A5B1BV81</accession>
<gene>
    <name evidence="4" type="ORF">F0Q45_05740</name>
</gene>
<comment type="caution">
    <text evidence="4">The sequence shown here is derived from an EMBL/GenBank/DDBJ whole genome shotgun (WGS) entry which is preliminary data.</text>
</comment>
<dbReference type="InterPro" id="IPR022171">
    <property type="entry name" value="PPE_C"/>
</dbReference>
<dbReference type="Pfam" id="PF00823">
    <property type="entry name" value="PPE"/>
    <property type="match status" value="1"/>
</dbReference>
<dbReference type="AlphaFoldDB" id="A0A5B1BV81"/>
<evidence type="ECO:0000313" key="4">
    <source>
        <dbReference type="EMBL" id="KAA1251154.1"/>
    </source>
</evidence>
<dbReference type="GO" id="GO:0052572">
    <property type="term" value="P:response to host immune response"/>
    <property type="evidence" value="ECO:0007669"/>
    <property type="project" value="TreeGrafter"/>
</dbReference>
<name>A0A5B1BV81_MYCSI</name>
<evidence type="ECO:0000313" key="5">
    <source>
        <dbReference type="Proteomes" id="UP000324701"/>
    </source>
</evidence>
<feature type="domain" description="PPE family C-terminal" evidence="3">
    <location>
        <begin position="298"/>
        <end position="374"/>
    </location>
</feature>
<dbReference type="FunFam" id="1.20.1260.20:FF:000001">
    <property type="entry name" value="PPE family protein PPE41"/>
    <property type="match status" value="1"/>
</dbReference>
<evidence type="ECO:0000259" key="3">
    <source>
        <dbReference type="Pfam" id="PF12484"/>
    </source>
</evidence>